<dbReference type="GO" id="GO:0030968">
    <property type="term" value="P:endoplasmic reticulum unfolded protein response"/>
    <property type="evidence" value="ECO:0007669"/>
    <property type="project" value="TreeGrafter"/>
</dbReference>
<gene>
    <name evidence="4" type="ORF">PGLA_06480</name>
</gene>
<dbReference type="SMART" id="SM00028">
    <property type="entry name" value="TPR"/>
    <property type="match status" value="3"/>
</dbReference>
<reference evidence="4 5" key="1">
    <citation type="submission" date="2016-03" db="EMBL/GenBank/DDBJ databases">
        <title>Draft genome sequence of Paenibacillus glacialis DSM 22343.</title>
        <authorList>
            <person name="Shin S.-K."/>
            <person name="Yi H."/>
        </authorList>
    </citation>
    <scope>NUCLEOTIDE SEQUENCE [LARGE SCALE GENOMIC DNA]</scope>
    <source>
        <strain evidence="4 5">DSM 22343</strain>
    </source>
</reference>
<dbReference type="GO" id="GO:0000030">
    <property type="term" value="F:mannosyltransferase activity"/>
    <property type="evidence" value="ECO:0007669"/>
    <property type="project" value="TreeGrafter"/>
</dbReference>
<dbReference type="InterPro" id="IPR052346">
    <property type="entry name" value="O-mannosyl-transferase_TMTC"/>
</dbReference>
<dbReference type="Gene3D" id="1.25.40.10">
    <property type="entry name" value="Tetratricopeptide repeat domain"/>
    <property type="match status" value="2"/>
</dbReference>
<dbReference type="PANTHER" id="PTHR44227:SF3">
    <property type="entry name" value="PROTEIN O-MANNOSYL-TRANSFERASE TMTC4"/>
    <property type="match status" value="1"/>
</dbReference>
<evidence type="ECO:0000313" key="4">
    <source>
        <dbReference type="EMBL" id="OAB44304.1"/>
    </source>
</evidence>
<dbReference type="EMBL" id="LVJH01000007">
    <property type="protein sequence ID" value="OAB44304.1"/>
    <property type="molecule type" value="Genomic_DNA"/>
</dbReference>
<dbReference type="RefSeq" id="WP_068530485.1">
    <property type="nucleotide sequence ID" value="NZ_LVJH01000007.1"/>
</dbReference>
<dbReference type="AlphaFoldDB" id="A0A168M6Z3"/>
<keyword evidence="1" id="KW-0677">Repeat</keyword>
<protein>
    <submittedName>
        <fullName evidence="4">Uncharacterized protein</fullName>
    </submittedName>
</protein>
<accession>A0A168M6Z3</accession>
<proteinExistence type="predicted"/>
<evidence type="ECO:0000256" key="3">
    <source>
        <dbReference type="PROSITE-ProRule" id="PRU00339"/>
    </source>
</evidence>
<dbReference type="PROSITE" id="PS50005">
    <property type="entry name" value="TPR"/>
    <property type="match status" value="3"/>
</dbReference>
<feature type="repeat" description="TPR" evidence="3">
    <location>
        <begin position="122"/>
        <end position="155"/>
    </location>
</feature>
<dbReference type="PANTHER" id="PTHR44227">
    <property type="match status" value="1"/>
</dbReference>
<dbReference type="SUPFAM" id="SSF48452">
    <property type="entry name" value="TPR-like"/>
    <property type="match status" value="1"/>
</dbReference>
<name>A0A168M6Z3_9BACL</name>
<feature type="repeat" description="TPR" evidence="3">
    <location>
        <begin position="37"/>
        <end position="70"/>
    </location>
</feature>
<organism evidence="4 5">
    <name type="scientific">Paenibacillus glacialis</name>
    <dbReference type="NCBI Taxonomy" id="494026"/>
    <lineage>
        <taxon>Bacteria</taxon>
        <taxon>Bacillati</taxon>
        <taxon>Bacillota</taxon>
        <taxon>Bacilli</taxon>
        <taxon>Bacillales</taxon>
        <taxon>Paenibacillaceae</taxon>
        <taxon>Paenibacillus</taxon>
    </lineage>
</organism>
<dbReference type="GO" id="GO:0035269">
    <property type="term" value="P:protein O-linked glycosylation via mannose"/>
    <property type="evidence" value="ECO:0007669"/>
    <property type="project" value="TreeGrafter"/>
</dbReference>
<keyword evidence="5" id="KW-1185">Reference proteome</keyword>
<sequence>MKSEDFVQQAYHCILQNDFMEAIRLFEEALAINPDNAEIHYKCSITYARNNRIDKGIEHAEKALELAPGKVIYQYYLQHLKAMQLVHESKKQMDQMNSTSVVNLYRVVFLLKEAIELDPLNGEAYVWLALTYSELNEHAAAISTLKEGLYLMPEEQGLDKLLEQLKKRFRKYINDTLIE</sequence>
<evidence type="ECO:0000256" key="2">
    <source>
        <dbReference type="ARBA" id="ARBA00022803"/>
    </source>
</evidence>
<comment type="caution">
    <text evidence="4">The sequence shown here is derived from an EMBL/GenBank/DDBJ whole genome shotgun (WGS) entry which is preliminary data.</text>
</comment>
<dbReference type="Pfam" id="PF13431">
    <property type="entry name" value="TPR_17"/>
    <property type="match status" value="1"/>
</dbReference>
<evidence type="ECO:0000313" key="5">
    <source>
        <dbReference type="Proteomes" id="UP000076967"/>
    </source>
</evidence>
<dbReference type="Proteomes" id="UP000076967">
    <property type="component" value="Unassembled WGS sequence"/>
</dbReference>
<dbReference type="InterPro" id="IPR019734">
    <property type="entry name" value="TPR_rpt"/>
</dbReference>
<dbReference type="Pfam" id="PF14559">
    <property type="entry name" value="TPR_19"/>
    <property type="match status" value="1"/>
</dbReference>
<dbReference type="STRING" id="494026.PGLA_06480"/>
<dbReference type="InterPro" id="IPR011990">
    <property type="entry name" value="TPR-like_helical_dom_sf"/>
</dbReference>
<keyword evidence="2 3" id="KW-0802">TPR repeat</keyword>
<evidence type="ECO:0000256" key="1">
    <source>
        <dbReference type="ARBA" id="ARBA00022737"/>
    </source>
</evidence>
<dbReference type="OrthoDB" id="2658522at2"/>
<feature type="repeat" description="TPR" evidence="3">
    <location>
        <begin position="3"/>
        <end position="36"/>
    </location>
</feature>